<name>A0A9P0BI05_BRAAE</name>
<dbReference type="Pfam" id="PF14291">
    <property type="entry name" value="DUF4371"/>
    <property type="match status" value="1"/>
</dbReference>
<dbReference type="Proteomes" id="UP001154078">
    <property type="component" value="Chromosome 8"/>
</dbReference>
<feature type="domain" description="DUF4371" evidence="1">
    <location>
        <begin position="2"/>
        <end position="88"/>
    </location>
</feature>
<dbReference type="OrthoDB" id="6783070at2759"/>
<sequence>MDTTQDITKVDQLSKVIRFVEIEKDENNQPTGIKIRESFIGFTQVLDQSAAVLTSDILNALDALQLDLKKCRGQGYDGASVMSGIYSGVQRRIKDIEPNAAYIHCAAHNLNLVINDAVQQVEVVQVYAGTFYEGGVTALEMIRRPRKGCSFYYDKS</sequence>
<dbReference type="PANTHER" id="PTHR45749:SF37">
    <property type="entry name" value="OS05G0311600 PROTEIN"/>
    <property type="match status" value="1"/>
</dbReference>
<accession>A0A9P0BI05</accession>
<reference evidence="2" key="1">
    <citation type="submission" date="2021-12" db="EMBL/GenBank/DDBJ databases">
        <authorList>
            <person name="King R."/>
        </authorList>
    </citation>
    <scope>NUCLEOTIDE SEQUENCE</scope>
</reference>
<gene>
    <name evidence="2" type="ORF">MELIAE_LOCUS12136</name>
</gene>
<evidence type="ECO:0000313" key="2">
    <source>
        <dbReference type="EMBL" id="CAH0563156.1"/>
    </source>
</evidence>
<dbReference type="EMBL" id="OV121139">
    <property type="protein sequence ID" value="CAH0563156.1"/>
    <property type="molecule type" value="Genomic_DNA"/>
</dbReference>
<proteinExistence type="predicted"/>
<evidence type="ECO:0000313" key="3">
    <source>
        <dbReference type="Proteomes" id="UP001154078"/>
    </source>
</evidence>
<protein>
    <recommendedName>
        <fullName evidence="1">DUF4371 domain-containing protein</fullName>
    </recommendedName>
</protein>
<evidence type="ECO:0000259" key="1">
    <source>
        <dbReference type="Pfam" id="PF14291"/>
    </source>
</evidence>
<dbReference type="AlphaFoldDB" id="A0A9P0BI05"/>
<organism evidence="2 3">
    <name type="scientific">Brassicogethes aeneus</name>
    <name type="common">Rape pollen beetle</name>
    <name type="synonym">Meligethes aeneus</name>
    <dbReference type="NCBI Taxonomy" id="1431903"/>
    <lineage>
        <taxon>Eukaryota</taxon>
        <taxon>Metazoa</taxon>
        <taxon>Ecdysozoa</taxon>
        <taxon>Arthropoda</taxon>
        <taxon>Hexapoda</taxon>
        <taxon>Insecta</taxon>
        <taxon>Pterygota</taxon>
        <taxon>Neoptera</taxon>
        <taxon>Endopterygota</taxon>
        <taxon>Coleoptera</taxon>
        <taxon>Polyphaga</taxon>
        <taxon>Cucujiformia</taxon>
        <taxon>Nitidulidae</taxon>
        <taxon>Meligethinae</taxon>
        <taxon>Brassicogethes</taxon>
    </lineage>
</organism>
<dbReference type="PANTHER" id="PTHR45749">
    <property type="match status" value="1"/>
</dbReference>
<dbReference type="InterPro" id="IPR025398">
    <property type="entry name" value="DUF4371"/>
</dbReference>
<keyword evidence="3" id="KW-1185">Reference proteome</keyword>